<dbReference type="InterPro" id="IPR045057">
    <property type="entry name" value="Gcn5-rel_NAT"/>
</dbReference>
<dbReference type="InterPro" id="IPR031165">
    <property type="entry name" value="GNAT_YJDJ"/>
</dbReference>
<dbReference type="GO" id="GO:0016740">
    <property type="term" value="F:transferase activity"/>
    <property type="evidence" value="ECO:0007669"/>
    <property type="project" value="UniProtKB-KW"/>
</dbReference>
<keyword evidence="2" id="KW-0808">Transferase</keyword>
<organism evidence="2 3">
    <name type="scientific">Henriciella mobilis</name>
    <dbReference type="NCBI Taxonomy" id="2305467"/>
    <lineage>
        <taxon>Bacteria</taxon>
        <taxon>Pseudomonadati</taxon>
        <taxon>Pseudomonadota</taxon>
        <taxon>Alphaproteobacteria</taxon>
        <taxon>Hyphomonadales</taxon>
        <taxon>Hyphomonadaceae</taxon>
        <taxon>Henriciella</taxon>
    </lineage>
</organism>
<dbReference type="PANTHER" id="PTHR31435">
    <property type="entry name" value="PROTEIN NATD1"/>
    <property type="match status" value="1"/>
</dbReference>
<dbReference type="EMBL" id="QWFX01000006">
    <property type="protein sequence ID" value="RIJ30045.1"/>
    <property type="molecule type" value="Genomic_DNA"/>
</dbReference>
<accession>A0A399RJZ2</accession>
<feature type="domain" description="N-acetyltransferase" evidence="1">
    <location>
        <begin position="9"/>
        <end position="95"/>
    </location>
</feature>
<evidence type="ECO:0000259" key="1">
    <source>
        <dbReference type="PROSITE" id="PS51729"/>
    </source>
</evidence>
<proteinExistence type="predicted"/>
<dbReference type="Gene3D" id="3.40.630.30">
    <property type="match status" value="1"/>
</dbReference>
<protein>
    <submittedName>
        <fullName evidence="2">N-acetyltransferase</fullName>
    </submittedName>
</protein>
<dbReference type="PROSITE" id="PS51729">
    <property type="entry name" value="GNAT_YJDJ"/>
    <property type="match status" value="1"/>
</dbReference>
<dbReference type="Pfam" id="PF14542">
    <property type="entry name" value="Acetyltransf_CG"/>
    <property type="match status" value="1"/>
</dbReference>
<dbReference type="OrthoDB" id="9800945at2"/>
<evidence type="ECO:0000313" key="2">
    <source>
        <dbReference type="EMBL" id="RIJ30045.1"/>
    </source>
</evidence>
<dbReference type="InterPro" id="IPR016181">
    <property type="entry name" value="Acyl_CoA_acyltransferase"/>
</dbReference>
<sequence length="95" mass="10506">MSTFEIHRSETDSGGRYYVSLDGHVAEMTYSRAGESIIIIDHTGVPQALGGRGIGQALVKRAVDDARAEGRRIVPLCPYAKAQIEKHPEWQDVLR</sequence>
<dbReference type="SUPFAM" id="SSF55729">
    <property type="entry name" value="Acyl-CoA N-acyltransferases (Nat)"/>
    <property type="match status" value="1"/>
</dbReference>
<gene>
    <name evidence="2" type="ORF">D1223_05160</name>
</gene>
<dbReference type="AlphaFoldDB" id="A0A399RJZ2"/>
<dbReference type="Proteomes" id="UP000266385">
    <property type="component" value="Unassembled WGS sequence"/>
</dbReference>
<evidence type="ECO:0000313" key="3">
    <source>
        <dbReference type="Proteomes" id="UP000266385"/>
    </source>
</evidence>
<dbReference type="RefSeq" id="WP_119375364.1">
    <property type="nucleotide sequence ID" value="NZ_QWFX01000006.1"/>
</dbReference>
<dbReference type="CDD" id="cd04301">
    <property type="entry name" value="NAT_SF"/>
    <property type="match status" value="1"/>
</dbReference>
<reference evidence="2 3" key="1">
    <citation type="submission" date="2018-08" db="EMBL/GenBank/DDBJ databases">
        <title>Henriciella mobilis sp. nov., isolated from seawater.</title>
        <authorList>
            <person name="Cheng H."/>
            <person name="Wu Y.-H."/>
            <person name="Xu X.-W."/>
            <person name="Guo L.-L."/>
        </authorList>
    </citation>
    <scope>NUCLEOTIDE SEQUENCE [LARGE SCALE GENOMIC DNA]</scope>
    <source>
        <strain evidence="2 3">JN25</strain>
    </source>
</reference>
<name>A0A399RJZ2_9PROT</name>
<keyword evidence="3" id="KW-1185">Reference proteome</keyword>
<comment type="caution">
    <text evidence="2">The sequence shown here is derived from an EMBL/GenBank/DDBJ whole genome shotgun (WGS) entry which is preliminary data.</text>
</comment>
<dbReference type="PANTHER" id="PTHR31435:SF10">
    <property type="entry name" value="BSR4717 PROTEIN"/>
    <property type="match status" value="1"/>
</dbReference>